<dbReference type="InterPro" id="IPR036397">
    <property type="entry name" value="RNaseH_sf"/>
</dbReference>
<evidence type="ECO:0008006" key="2">
    <source>
        <dbReference type="Google" id="ProtNLM"/>
    </source>
</evidence>
<name>G3A329_9RALS</name>
<gene>
    <name evidence="1" type="ORF">RALSY_30003</name>
</gene>
<proteinExistence type="predicted"/>
<dbReference type="GO" id="GO:0003676">
    <property type="term" value="F:nucleic acid binding"/>
    <property type="evidence" value="ECO:0007669"/>
    <property type="project" value="InterPro"/>
</dbReference>
<accession>G3A329</accession>
<dbReference type="InterPro" id="IPR012337">
    <property type="entry name" value="RNaseH-like_sf"/>
</dbReference>
<reference evidence="1" key="2">
    <citation type="submission" date="2011-04" db="EMBL/GenBank/DDBJ databases">
        <authorList>
            <person name="Genoscope - CEA"/>
        </authorList>
    </citation>
    <scope>NUCLEOTIDE SEQUENCE</scope>
    <source>
        <strain evidence="1">R24</strain>
    </source>
</reference>
<dbReference type="EMBL" id="FR854088">
    <property type="protein sequence ID" value="CCA88273.1"/>
    <property type="molecule type" value="Genomic_DNA"/>
</dbReference>
<protein>
    <recommendedName>
        <fullName evidence="2">Transposase</fullName>
    </recommendedName>
</protein>
<dbReference type="Gene3D" id="3.30.420.10">
    <property type="entry name" value="Ribonuclease H-like superfamily/Ribonuclease H"/>
    <property type="match status" value="1"/>
</dbReference>
<reference evidence="1" key="1">
    <citation type="journal article" date="2011" name="PLoS ONE">
        <title>Ralstonia syzygii, the Blood Disease Bacterium and some Asian R. solanacearum strains form a single genomic species despite divergent lifestyles.</title>
        <authorList>
            <person name="Remenant B."/>
            <person name="de Cambiaire J.C."/>
            <person name="Cellier G."/>
            <person name="Jacobs J.M."/>
            <person name="Mangenot S."/>
            <person name="Barbe V."/>
            <person name="Lajus A."/>
            <person name="Vallenet D."/>
            <person name="Medigue C."/>
            <person name="Fegan M."/>
            <person name="Allen C."/>
            <person name="Prior P."/>
        </authorList>
    </citation>
    <scope>NUCLEOTIDE SEQUENCE</scope>
    <source>
        <strain evidence="1">R24</strain>
    </source>
</reference>
<evidence type="ECO:0000313" key="1">
    <source>
        <dbReference type="EMBL" id="CCA88273.1"/>
    </source>
</evidence>
<sequence>MTSQVYLVHAIDCCTSYPLGWRLVVGAPTDTESLACVEMYMAPLKKKRFEELGIDHAMNVCGTPGQLIFDNGAEARGGRIQNLQRLGVDVKHCRARAGQEKPFIERLNRSLKEAMEQCRSVKPERHFSWWGTEFC</sequence>
<organism evidence="1">
    <name type="scientific">Ralstonia syzygii R24</name>
    <dbReference type="NCBI Taxonomy" id="907261"/>
    <lineage>
        <taxon>Bacteria</taxon>
        <taxon>Pseudomonadati</taxon>
        <taxon>Pseudomonadota</taxon>
        <taxon>Betaproteobacteria</taxon>
        <taxon>Burkholderiales</taxon>
        <taxon>Burkholderiaceae</taxon>
        <taxon>Ralstonia</taxon>
        <taxon>Ralstonia solanacearum species complex</taxon>
    </lineage>
</organism>
<dbReference type="SUPFAM" id="SSF53098">
    <property type="entry name" value="Ribonuclease H-like"/>
    <property type="match status" value="1"/>
</dbReference>
<dbReference type="AlphaFoldDB" id="G3A329"/>